<organism evidence="7 8">
    <name type="scientific">Candidatus Haliotispira prima</name>
    <dbReference type="NCBI Taxonomy" id="3034016"/>
    <lineage>
        <taxon>Bacteria</taxon>
        <taxon>Pseudomonadati</taxon>
        <taxon>Spirochaetota</taxon>
        <taxon>Spirochaetia</taxon>
        <taxon>Spirochaetales</taxon>
        <taxon>Spirochaetaceae</taxon>
        <taxon>Candidatus Haliotispira</taxon>
    </lineage>
</organism>
<dbReference type="InterPro" id="IPR001991">
    <property type="entry name" value="Na-dicarboxylate_symporter"/>
</dbReference>
<feature type="transmembrane region" description="Helical" evidence="6">
    <location>
        <begin position="152"/>
        <end position="169"/>
    </location>
</feature>
<evidence type="ECO:0000256" key="5">
    <source>
        <dbReference type="ARBA" id="ARBA00023136"/>
    </source>
</evidence>
<evidence type="ECO:0000313" key="8">
    <source>
        <dbReference type="Proteomes" id="UP001228690"/>
    </source>
</evidence>
<evidence type="ECO:0000256" key="6">
    <source>
        <dbReference type="SAM" id="Phobius"/>
    </source>
</evidence>
<dbReference type="Gene3D" id="1.10.3860.10">
    <property type="entry name" value="Sodium:dicarboxylate symporter"/>
    <property type="match status" value="1"/>
</dbReference>
<dbReference type="Proteomes" id="UP001228690">
    <property type="component" value="Chromosome"/>
</dbReference>
<dbReference type="RefSeq" id="WP_326928457.1">
    <property type="nucleotide sequence ID" value="NZ_CP123443.1"/>
</dbReference>
<feature type="transmembrane region" description="Helical" evidence="6">
    <location>
        <begin position="79"/>
        <end position="97"/>
    </location>
</feature>
<evidence type="ECO:0000256" key="2">
    <source>
        <dbReference type="ARBA" id="ARBA00022448"/>
    </source>
</evidence>
<keyword evidence="5 6" id="KW-0472">Membrane</keyword>
<feature type="transmembrane region" description="Helical" evidence="6">
    <location>
        <begin position="362"/>
        <end position="386"/>
    </location>
</feature>
<dbReference type="SUPFAM" id="SSF118215">
    <property type="entry name" value="Proton glutamate symport protein"/>
    <property type="match status" value="1"/>
</dbReference>
<feature type="transmembrane region" description="Helical" evidence="6">
    <location>
        <begin position="223"/>
        <end position="248"/>
    </location>
</feature>
<evidence type="ECO:0000256" key="3">
    <source>
        <dbReference type="ARBA" id="ARBA00022692"/>
    </source>
</evidence>
<dbReference type="Pfam" id="PF00375">
    <property type="entry name" value="SDF"/>
    <property type="match status" value="1"/>
</dbReference>
<keyword evidence="4 6" id="KW-1133">Transmembrane helix</keyword>
<reference evidence="7 8" key="1">
    <citation type="submission" date="2023-04" db="EMBL/GenBank/DDBJ databases">
        <title>Spirochaete genome identified in red abalone sample constitutes a novel genus.</title>
        <authorList>
            <person name="Sharma S.P."/>
            <person name="Purcell C.M."/>
            <person name="Hyde J.R."/>
            <person name="Severin A.J."/>
        </authorList>
    </citation>
    <scope>NUCLEOTIDE SEQUENCE [LARGE SCALE GENOMIC DNA]</scope>
    <source>
        <strain evidence="7 8">SP-2023</strain>
    </source>
</reference>
<dbReference type="EMBL" id="CP123443">
    <property type="protein sequence ID" value="WGK70248.1"/>
    <property type="molecule type" value="Genomic_DNA"/>
</dbReference>
<gene>
    <name evidence="7" type="ORF">P0082_05155</name>
</gene>
<evidence type="ECO:0000256" key="1">
    <source>
        <dbReference type="ARBA" id="ARBA00004141"/>
    </source>
</evidence>
<keyword evidence="3 6" id="KW-0812">Transmembrane</keyword>
<feature type="transmembrane region" description="Helical" evidence="6">
    <location>
        <begin position="302"/>
        <end position="324"/>
    </location>
</feature>
<feature type="transmembrane region" description="Helical" evidence="6">
    <location>
        <begin position="190"/>
        <end position="211"/>
    </location>
</feature>
<feature type="transmembrane region" description="Helical" evidence="6">
    <location>
        <begin position="336"/>
        <end position="356"/>
    </location>
</feature>
<dbReference type="InterPro" id="IPR036458">
    <property type="entry name" value="Na:dicarbo_symporter_sf"/>
</dbReference>
<feature type="transmembrane region" description="Helical" evidence="6">
    <location>
        <begin position="48"/>
        <end position="67"/>
    </location>
</feature>
<evidence type="ECO:0000313" key="7">
    <source>
        <dbReference type="EMBL" id="WGK70248.1"/>
    </source>
</evidence>
<sequence length="415" mass="46960">MKYRLLSFASIVVGLVLSLILVRSNPIEATQASRMSPIPGTPILQGTTVLTAVLLLTGLCIATNRLLRVKRFWKTIRYFSISAFIIYIVTQILAFLVGKLPFLPSDQIPDISRIHNSLSVFGLNADTWSQMQNTPSIVAWGITFSQLSTSHYVIWLIFACAIAFVMLHDTEVSEPTYNLVDSVSRLIFRLLQNLFALLSIYLVIHMAYMIWCLRGNTLLTFYAGFLTRLVIITTLLFLITPLILSFVYKDKKAHSFLPQGFLSIFTSFLTGSAMFSMGTLIIEQKNRLAISRNTAGLLNPLNLLFLRPGSAIVLAYSFITYYSSNTRWQLNFFPEVFWLIIVPIGFSILIGLFSIPNYFTVLPFYFVLFGLGTTDTFVIMVPVLLLGQSFANCIDLLSWNLSNYIYDRFYSDISE</sequence>
<protein>
    <submittedName>
        <fullName evidence="7">Cation:dicarboxylase symporter family transporter</fullName>
    </submittedName>
</protein>
<comment type="subcellular location">
    <subcellularLocation>
        <location evidence="1">Membrane</location>
        <topology evidence="1">Multi-pass membrane protein</topology>
    </subcellularLocation>
</comment>
<name>A0ABY8MK65_9SPIO</name>
<keyword evidence="2" id="KW-0813">Transport</keyword>
<keyword evidence="8" id="KW-1185">Reference proteome</keyword>
<accession>A0ABY8MK65</accession>
<proteinExistence type="predicted"/>
<feature type="transmembrane region" description="Helical" evidence="6">
    <location>
        <begin position="260"/>
        <end position="282"/>
    </location>
</feature>
<evidence type="ECO:0000256" key="4">
    <source>
        <dbReference type="ARBA" id="ARBA00022989"/>
    </source>
</evidence>